<dbReference type="RefSeq" id="WP_170031304.1">
    <property type="nucleotide sequence ID" value="NZ_JABDTL010000001.1"/>
</dbReference>
<keyword evidence="1" id="KW-1133">Transmembrane helix</keyword>
<dbReference type="AlphaFoldDB" id="A0A841GJI8"/>
<evidence type="ECO:0008006" key="4">
    <source>
        <dbReference type="Google" id="ProtNLM"/>
    </source>
</evidence>
<feature type="transmembrane region" description="Helical" evidence="1">
    <location>
        <begin position="6"/>
        <end position="25"/>
    </location>
</feature>
<keyword evidence="3" id="KW-1185">Reference proteome</keyword>
<evidence type="ECO:0000313" key="3">
    <source>
        <dbReference type="Proteomes" id="UP000582837"/>
    </source>
</evidence>
<feature type="transmembrane region" description="Helical" evidence="1">
    <location>
        <begin position="63"/>
        <end position="82"/>
    </location>
</feature>
<protein>
    <recommendedName>
        <fullName evidence="4">Zinc ribbon domain-containing protein</fullName>
    </recommendedName>
</protein>
<proteinExistence type="predicted"/>
<feature type="transmembrane region" description="Helical" evidence="1">
    <location>
        <begin position="37"/>
        <end position="57"/>
    </location>
</feature>
<accession>A0A841GJI8</accession>
<reference evidence="2 3" key="1">
    <citation type="submission" date="2020-08" db="EMBL/GenBank/DDBJ databases">
        <title>Genomic Encyclopedia of Type Strains, Phase IV (KMG-IV): sequencing the most valuable type-strain genomes for metagenomic binning, comparative biology and taxonomic classification.</title>
        <authorList>
            <person name="Goeker M."/>
        </authorList>
    </citation>
    <scope>NUCLEOTIDE SEQUENCE [LARGE SCALE GENOMIC DNA]</scope>
    <source>
        <strain evidence="2 3">DSM 29007</strain>
    </source>
</reference>
<name>A0A841GJI8_9BACT</name>
<evidence type="ECO:0000256" key="1">
    <source>
        <dbReference type="SAM" id="Phobius"/>
    </source>
</evidence>
<dbReference type="EMBL" id="JACHIA010000001">
    <property type="protein sequence ID" value="MBB6068861.1"/>
    <property type="molecule type" value="Genomic_DNA"/>
</dbReference>
<gene>
    <name evidence="2" type="ORF">HNQ61_000472</name>
</gene>
<evidence type="ECO:0000313" key="2">
    <source>
        <dbReference type="EMBL" id="MBB6068861.1"/>
    </source>
</evidence>
<organism evidence="2 3">
    <name type="scientific">Longimicrobium terrae</name>
    <dbReference type="NCBI Taxonomy" id="1639882"/>
    <lineage>
        <taxon>Bacteria</taxon>
        <taxon>Pseudomonadati</taxon>
        <taxon>Gemmatimonadota</taxon>
        <taxon>Longimicrobiia</taxon>
        <taxon>Longimicrobiales</taxon>
        <taxon>Longimicrobiaceae</taxon>
        <taxon>Longimicrobium</taxon>
    </lineage>
</organism>
<dbReference type="Proteomes" id="UP000582837">
    <property type="component" value="Unassembled WGS sequence"/>
</dbReference>
<keyword evidence="1" id="KW-0472">Membrane</keyword>
<sequence>MSDESQFLTFAVVWLALGIGSTLYVRSRPTTPEKRRAHRIMAVGAGVAFGALTTWLFPSSASLMLPVVVVITVLNLRNTRFCDHCGKMVHMRPFERMDFCTRCGAPLPAPWADG</sequence>
<comment type="caution">
    <text evidence="2">The sequence shown here is derived from an EMBL/GenBank/DDBJ whole genome shotgun (WGS) entry which is preliminary data.</text>
</comment>
<keyword evidence="1" id="KW-0812">Transmembrane</keyword>